<name>A0A6I6G9G1_9BACT</name>
<dbReference type="Proteomes" id="UP000426027">
    <property type="component" value="Chromosome"/>
</dbReference>
<dbReference type="KEGG" id="fls:GLV81_15075"/>
<accession>A0A6I6G9G1</accession>
<reference evidence="2 3" key="1">
    <citation type="submission" date="2019-11" db="EMBL/GenBank/DDBJ databases">
        <authorList>
            <person name="Im W.T."/>
        </authorList>
    </citation>
    <scope>NUCLEOTIDE SEQUENCE [LARGE SCALE GENOMIC DNA]</scope>
    <source>
        <strain evidence="2 3">SB-02</strain>
    </source>
</reference>
<evidence type="ECO:0000313" key="2">
    <source>
        <dbReference type="EMBL" id="QGW29257.1"/>
    </source>
</evidence>
<proteinExistence type="predicted"/>
<feature type="signal peptide" evidence="1">
    <location>
        <begin position="1"/>
        <end position="19"/>
    </location>
</feature>
<feature type="chain" id="PRO_5026075096" evidence="1">
    <location>
        <begin position="20"/>
        <end position="308"/>
    </location>
</feature>
<dbReference type="AlphaFoldDB" id="A0A6I6G9G1"/>
<dbReference type="RefSeq" id="WP_157479609.1">
    <property type="nucleotide sequence ID" value="NZ_CP046566.1"/>
</dbReference>
<keyword evidence="3" id="KW-1185">Reference proteome</keyword>
<evidence type="ECO:0000313" key="3">
    <source>
        <dbReference type="Proteomes" id="UP000426027"/>
    </source>
</evidence>
<dbReference type="EMBL" id="CP046566">
    <property type="protein sequence ID" value="QGW29257.1"/>
    <property type="molecule type" value="Genomic_DNA"/>
</dbReference>
<keyword evidence="1" id="KW-0732">Signal</keyword>
<sequence>MRGLIYGILLCLAATALHAQTTIVRTPASLHPLPLVYTGKTPVIFLPDSKPTQPYIATHIVEVSADISVETNELISKLQERGMAEGVDGILLYSLGQKVIGPAGGIATLNGVGIKYKDSVNYLDNIIRQRVVTTYDADEKPGPSVILNYNWRGSFQNAIDAEGHDFMVDSILPFDAHLLLLLKPEMYAYQFGYDKQLQRIKADKTTAQDLNIQWVPSSYSKGKFVVRINDGYNTESRFELELMNEQKTVAGAIVTYRNEPFLYSYFEYDSKGRIVAEKWYKVKGSKKRLWLSFDNRFHSNDPAQWPAK</sequence>
<organism evidence="2 3">
    <name type="scientific">Phnomibacter ginsenosidimutans</name>
    <dbReference type="NCBI Taxonomy" id="2676868"/>
    <lineage>
        <taxon>Bacteria</taxon>
        <taxon>Pseudomonadati</taxon>
        <taxon>Bacteroidota</taxon>
        <taxon>Chitinophagia</taxon>
        <taxon>Chitinophagales</taxon>
        <taxon>Chitinophagaceae</taxon>
        <taxon>Phnomibacter</taxon>
    </lineage>
</organism>
<protein>
    <submittedName>
        <fullName evidence="2">Uncharacterized protein</fullName>
    </submittedName>
</protein>
<gene>
    <name evidence="2" type="ORF">GLV81_15075</name>
</gene>
<evidence type="ECO:0000256" key="1">
    <source>
        <dbReference type="SAM" id="SignalP"/>
    </source>
</evidence>